<comment type="caution">
    <text evidence="1">The sequence shown here is derived from an EMBL/GenBank/DDBJ whole genome shotgun (WGS) entry which is preliminary data.</text>
</comment>
<dbReference type="Pfam" id="PF03692">
    <property type="entry name" value="CxxCxxCC"/>
    <property type="match status" value="1"/>
</dbReference>
<reference evidence="1 2" key="1">
    <citation type="journal article" date="2010" name="Int. J. Syst. Evol. Microbiol.">
        <title>Bacillus horneckiae sp. nov., isolated from a spacecraft-assembly clean room.</title>
        <authorList>
            <person name="Vaishampayan P."/>
            <person name="Probst A."/>
            <person name="Krishnamurthi S."/>
            <person name="Ghosh S."/>
            <person name="Osman S."/>
            <person name="McDowall A."/>
            <person name="Ruckmani A."/>
            <person name="Mayilraj S."/>
            <person name="Venkateswaran K."/>
        </authorList>
    </citation>
    <scope>NUCLEOTIDE SEQUENCE [LARGE SCALE GENOMIC DNA]</scope>
    <source>
        <strain evidence="2">1PO1SC</strain>
    </source>
</reference>
<protein>
    <submittedName>
        <fullName evidence="1">YkgJ family cysteine cluster protein</fullName>
    </submittedName>
</protein>
<organism evidence="1 2">
    <name type="scientific">Cytobacillus horneckiae</name>
    <dbReference type="NCBI Taxonomy" id="549687"/>
    <lineage>
        <taxon>Bacteria</taxon>
        <taxon>Bacillati</taxon>
        <taxon>Bacillota</taxon>
        <taxon>Bacilli</taxon>
        <taxon>Bacillales</taxon>
        <taxon>Bacillaceae</taxon>
        <taxon>Cytobacillus</taxon>
    </lineage>
</organism>
<dbReference type="InterPro" id="IPR005358">
    <property type="entry name" value="Puta_zinc/iron-chelating_dom"/>
</dbReference>
<name>A0A2N0ZMT2_9BACI</name>
<gene>
    <name evidence="1" type="ORF">CWS20_01760</name>
</gene>
<dbReference type="EMBL" id="PISD01000005">
    <property type="protein sequence ID" value="PKG30829.1"/>
    <property type="molecule type" value="Genomic_DNA"/>
</dbReference>
<accession>A0A2N0ZMT2</accession>
<dbReference type="Proteomes" id="UP000233343">
    <property type="component" value="Unassembled WGS sequence"/>
</dbReference>
<evidence type="ECO:0000313" key="1">
    <source>
        <dbReference type="EMBL" id="PKG30829.1"/>
    </source>
</evidence>
<keyword evidence="2" id="KW-1185">Reference proteome</keyword>
<dbReference type="AlphaFoldDB" id="A0A2N0ZMT2"/>
<sequence length="115" mass="13167">MESLPCKDCKGMCCGPVPITKNERKKIQKEIRKMPVKKRLELKNQNRYIGTCIFFDEINNRCGIHSARPSICKAFGFYQNLVCFKSPSTASTKRYHASEPPAGILSVDFTWKDFT</sequence>
<dbReference type="RefSeq" id="WP_066193818.1">
    <property type="nucleotide sequence ID" value="NZ_JAFDQP010000003.1"/>
</dbReference>
<evidence type="ECO:0000313" key="2">
    <source>
        <dbReference type="Proteomes" id="UP000233343"/>
    </source>
</evidence>
<proteinExistence type="predicted"/>